<evidence type="ECO:0000313" key="2">
    <source>
        <dbReference type="Proteomes" id="UP000234681"/>
    </source>
</evidence>
<accession>A6ILC9</accession>
<evidence type="ECO:0000313" key="1">
    <source>
        <dbReference type="EMBL" id="EDM02010.1"/>
    </source>
</evidence>
<proteinExistence type="predicted"/>
<dbReference type="AlphaFoldDB" id="A6ILC9"/>
<dbReference type="Proteomes" id="UP000234681">
    <property type="component" value="Chromosome 4"/>
</dbReference>
<sequence length="41" mass="4855">MMFCGWRQLNEQIQRTVTTCLSKQLGSRMGFKGLHQNIQRQ</sequence>
<feature type="non-terminal residue" evidence="1">
    <location>
        <position position="41"/>
    </location>
</feature>
<gene>
    <name evidence="1" type="ORF">rCG_29617</name>
</gene>
<reference evidence="1 2" key="1">
    <citation type="submission" date="2005-09" db="EMBL/GenBank/DDBJ databases">
        <authorList>
            <person name="Mural R.J."/>
            <person name="Li P.W."/>
            <person name="Adams M.D."/>
            <person name="Amanatides P.G."/>
            <person name="Baden-Tillson H."/>
            <person name="Barnstead M."/>
            <person name="Chin S.H."/>
            <person name="Dew I."/>
            <person name="Evans C.A."/>
            <person name="Ferriera S."/>
            <person name="Flanigan M."/>
            <person name="Fosler C."/>
            <person name="Glodek A."/>
            <person name="Gu Z."/>
            <person name="Holt R.A."/>
            <person name="Jennings D."/>
            <person name="Kraft C.L."/>
            <person name="Lu F."/>
            <person name="Nguyen T."/>
            <person name="Nusskern D.R."/>
            <person name="Pfannkoch C.M."/>
            <person name="Sitter C."/>
            <person name="Sutton G.G."/>
            <person name="Venter J.C."/>
            <person name="Wang Z."/>
            <person name="Woodage T."/>
            <person name="Zheng X.H."/>
            <person name="Zhong F."/>
        </authorList>
    </citation>
    <scope>NUCLEOTIDE SEQUENCE [LARGE SCALE GENOMIC DNA]</scope>
    <source>
        <strain>BN</strain>
        <strain evidence="2">Sprague-Dawley</strain>
    </source>
</reference>
<dbReference type="EMBL" id="CH473964">
    <property type="protein sequence ID" value="EDM02010.1"/>
    <property type="molecule type" value="Genomic_DNA"/>
</dbReference>
<organism evidence="1 2">
    <name type="scientific">Rattus norvegicus</name>
    <name type="common">Rat</name>
    <dbReference type="NCBI Taxonomy" id="10116"/>
    <lineage>
        <taxon>Eukaryota</taxon>
        <taxon>Metazoa</taxon>
        <taxon>Chordata</taxon>
        <taxon>Craniata</taxon>
        <taxon>Vertebrata</taxon>
        <taxon>Euteleostomi</taxon>
        <taxon>Mammalia</taxon>
        <taxon>Eutheria</taxon>
        <taxon>Euarchontoglires</taxon>
        <taxon>Glires</taxon>
        <taxon>Rodentia</taxon>
        <taxon>Myomorpha</taxon>
        <taxon>Muroidea</taxon>
        <taxon>Muridae</taxon>
        <taxon>Murinae</taxon>
        <taxon>Rattus</taxon>
    </lineage>
</organism>
<protein>
    <submittedName>
        <fullName evidence="1">RCG29617</fullName>
    </submittedName>
</protein>
<name>A6ILC9_RAT</name>